<evidence type="ECO:0000256" key="1">
    <source>
        <dbReference type="ARBA" id="ARBA00004141"/>
    </source>
</evidence>
<dbReference type="PANTHER" id="PTHR21706">
    <property type="entry name" value="TRANSMEMBRANE PROTEIN 65"/>
    <property type="match status" value="1"/>
</dbReference>
<dbReference type="Pfam" id="PF10507">
    <property type="entry name" value="TMEM65"/>
    <property type="match status" value="1"/>
</dbReference>
<evidence type="ECO:0000256" key="4">
    <source>
        <dbReference type="ARBA" id="ARBA00023136"/>
    </source>
</evidence>
<dbReference type="AlphaFoldDB" id="A0A077Z4G5"/>
<accession>A0A077Z4G5</accession>
<keyword evidence="4 5" id="KW-0472">Membrane</keyword>
<evidence type="ECO:0000256" key="5">
    <source>
        <dbReference type="SAM" id="Phobius"/>
    </source>
</evidence>
<keyword evidence="7" id="KW-1185">Reference proteome</keyword>
<dbReference type="PANTHER" id="PTHR21706:SF15">
    <property type="entry name" value="TRANSMEMBRANE PROTEIN 65"/>
    <property type="match status" value="1"/>
</dbReference>
<evidence type="ECO:0000256" key="3">
    <source>
        <dbReference type="ARBA" id="ARBA00022989"/>
    </source>
</evidence>
<comment type="subcellular location">
    <subcellularLocation>
        <location evidence="1">Membrane</location>
        <topology evidence="1">Multi-pass membrane protein</topology>
    </subcellularLocation>
</comment>
<dbReference type="GO" id="GO:0005739">
    <property type="term" value="C:mitochondrion"/>
    <property type="evidence" value="ECO:0007669"/>
    <property type="project" value="TreeGrafter"/>
</dbReference>
<reference evidence="6" key="2">
    <citation type="submission" date="2014-03" db="EMBL/GenBank/DDBJ databases">
        <title>The whipworm genome and dual-species transcriptomics of an intimate host-pathogen interaction.</title>
        <authorList>
            <person name="Foth B.J."/>
            <person name="Tsai I.J."/>
            <person name="Reid A.J."/>
            <person name="Bancroft A.J."/>
            <person name="Nichol S."/>
            <person name="Tracey A."/>
            <person name="Holroyd N."/>
            <person name="Cotton J.A."/>
            <person name="Stanley E.J."/>
            <person name="Zarowiecki M."/>
            <person name="Liu J.Z."/>
            <person name="Huckvale T."/>
            <person name="Cooper P.J."/>
            <person name="Grencis R.K."/>
            <person name="Berriman M."/>
        </authorList>
    </citation>
    <scope>NUCLEOTIDE SEQUENCE [LARGE SCALE GENOMIC DNA]</scope>
</reference>
<evidence type="ECO:0000256" key="2">
    <source>
        <dbReference type="ARBA" id="ARBA00022692"/>
    </source>
</evidence>
<dbReference type="EMBL" id="HG805860">
    <property type="protein sequence ID" value="CDW53605.1"/>
    <property type="molecule type" value="Genomic_DNA"/>
</dbReference>
<evidence type="ECO:0000313" key="7">
    <source>
        <dbReference type="Proteomes" id="UP000030665"/>
    </source>
</evidence>
<protein>
    <submittedName>
        <fullName evidence="6">DUF2453 domain containing protein</fullName>
    </submittedName>
</protein>
<sequence length="222" mass="24445">MNVIRYISALSARFNRLFKIQMQNRSIQYSGSLFRYGRYICVNLENRYDATYFLASLTAEEKKSLLSAVKQFTEEEAKINQPVMVTTVQLKSLFVANCLPFIGFGICDNVIMIVAGEYVDNGVGTLLGISTMAAAAVGNLISDLGGIGIGNYIELLVSKLGLTAPLLSAKQLRTKKVRWTINMGRMVGIVVGCFIGMFPLLLFNQPLAKATRELKKPISQNG</sequence>
<dbReference type="GO" id="GO:0016020">
    <property type="term" value="C:membrane"/>
    <property type="evidence" value="ECO:0007669"/>
    <property type="project" value="UniProtKB-SubCell"/>
</dbReference>
<proteinExistence type="predicted"/>
<keyword evidence="3 5" id="KW-1133">Transmembrane helix</keyword>
<organism evidence="6 7">
    <name type="scientific">Trichuris trichiura</name>
    <name type="common">Whipworm</name>
    <name type="synonym">Trichocephalus trichiurus</name>
    <dbReference type="NCBI Taxonomy" id="36087"/>
    <lineage>
        <taxon>Eukaryota</taxon>
        <taxon>Metazoa</taxon>
        <taxon>Ecdysozoa</taxon>
        <taxon>Nematoda</taxon>
        <taxon>Enoplea</taxon>
        <taxon>Dorylaimia</taxon>
        <taxon>Trichinellida</taxon>
        <taxon>Trichuridae</taxon>
        <taxon>Trichuris</taxon>
    </lineage>
</organism>
<reference evidence="6" key="1">
    <citation type="submission" date="2014-01" db="EMBL/GenBank/DDBJ databases">
        <authorList>
            <person name="Aslett M."/>
        </authorList>
    </citation>
    <scope>NUCLEOTIDE SEQUENCE</scope>
</reference>
<dbReference type="InterPro" id="IPR019537">
    <property type="entry name" value="TMEM65"/>
</dbReference>
<feature type="transmembrane region" description="Helical" evidence="5">
    <location>
        <begin position="183"/>
        <end position="203"/>
    </location>
</feature>
<dbReference type="STRING" id="36087.A0A077Z4G5"/>
<name>A0A077Z4G5_TRITR</name>
<gene>
    <name evidence="6" type="ORF">TTRE_0000187001</name>
</gene>
<dbReference type="Proteomes" id="UP000030665">
    <property type="component" value="Unassembled WGS sequence"/>
</dbReference>
<keyword evidence="2 5" id="KW-0812">Transmembrane</keyword>
<dbReference type="OrthoDB" id="430821at2759"/>
<evidence type="ECO:0000313" key="6">
    <source>
        <dbReference type="EMBL" id="CDW53605.1"/>
    </source>
</evidence>